<comment type="similarity">
    <text evidence="2">Belongs to the EamA transporter family.</text>
</comment>
<dbReference type="AlphaFoldDB" id="A0AAW8TD13"/>
<evidence type="ECO:0000313" key="5">
    <source>
        <dbReference type="EMBL" id="MDT2546813.1"/>
    </source>
</evidence>
<dbReference type="RefSeq" id="WP_222226690.1">
    <property type="nucleotide sequence ID" value="NZ_CP081846.1"/>
</dbReference>
<dbReference type="GO" id="GO:0016020">
    <property type="term" value="C:membrane"/>
    <property type="evidence" value="ECO:0007669"/>
    <property type="project" value="InterPro"/>
</dbReference>
<keyword evidence="3" id="KW-0472">Membrane</keyword>
<proteinExistence type="inferred from homology"/>
<feature type="transmembrane region" description="Helical" evidence="3">
    <location>
        <begin position="241"/>
        <end position="260"/>
    </location>
</feature>
<accession>A0AAW8TD13</accession>
<evidence type="ECO:0000256" key="3">
    <source>
        <dbReference type="SAM" id="Phobius"/>
    </source>
</evidence>
<evidence type="ECO:0000259" key="4">
    <source>
        <dbReference type="PROSITE" id="PS51186"/>
    </source>
</evidence>
<evidence type="ECO:0000256" key="1">
    <source>
        <dbReference type="ARBA" id="ARBA00004127"/>
    </source>
</evidence>
<comment type="caution">
    <text evidence="5">The sequence shown here is derived from an EMBL/GenBank/DDBJ whole genome shotgun (WGS) entry which is preliminary data.</text>
</comment>
<dbReference type="PANTHER" id="PTHR12715:SF4">
    <property type="entry name" value="EAMA DOMAIN-CONTAINING PROTEIN"/>
    <property type="match status" value="1"/>
</dbReference>
<dbReference type="Pfam" id="PF00583">
    <property type="entry name" value="Acetyltransf_1"/>
    <property type="match status" value="1"/>
</dbReference>
<keyword evidence="3" id="KW-1133">Transmembrane helix</keyword>
<dbReference type="PROSITE" id="PS51186">
    <property type="entry name" value="GNAT"/>
    <property type="match status" value="1"/>
</dbReference>
<dbReference type="InterPro" id="IPR037185">
    <property type="entry name" value="EmrE-like"/>
</dbReference>
<dbReference type="EMBL" id="JARPXL010000049">
    <property type="protein sequence ID" value="MDT2546813.1"/>
    <property type="molecule type" value="Genomic_DNA"/>
</dbReference>
<dbReference type="InterPro" id="IPR000182">
    <property type="entry name" value="GNAT_dom"/>
</dbReference>
<dbReference type="InterPro" id="IPR000620">
    <property type="entry name" value="EamA_dom"/>
</dbReference>
<keyword evidence="3" id="KW-0812">Transmembrane</keyword>
<feature type="transmembrane region" description="Helical" evidence="3">
    <location>
        <begin position="146"/>
        <end position="165"/>
    </location>
</feature>
<dbReference type="SUPFAM" id="SSF55729">
    <property type="entry name" value="Acyl-CoA N-acyltransferases (Nat)"/>
    <property type="match status" value="1"/>
</dbReference>
<feature type="transmembrane region" description="Helical" evidence="3">
    <location>
        <begin position="177"/>
        <end position="195"/>
    </location>
</feature>
<organism evidence="5 6">
    <name type="scientific">Enterococcus raffinosus</name>
    <dbReference type="NCBI Taxonomy" id="71452"/>
    <lineage>
        <taxon>Bacteria</taxon>
        <taxon>Bacillati</taxon>
        <taxon>Bacillota</taxon>
        <taxon>Bacilli</taxon>
        <taxon>Lactobacillales</taxon>
        <taxon>Enterococcaceae</taxon>
        <taxon>Enterococcus</taxon>
    </lineage>
</organism>
<feature type="transmembrane region" description="Helical" evidence="3">
    <location>
        <begin position="266"/>
        <end position="289"/>
    </location>
</feature>
<dbReference type="GO" id="GO:0016747">
    <property type="term" value="F:acyltransferase activity, transferring groups other than amino-acyl groups"/>
    <property type="evidence" value="ECO:0007669"/>
    <property type="project" value="InterPro"/>
</dbReference>
<evidence type="ECO:0000313" key="6">
    <source>
        <dbReference type="Proteomes" id="UP001254770"/>
    </source>
</evidence>
<gene>
    <name evidence="5" type="ORF">P7D69_21010</name>
</gene>
<protein>
    <submittedName>
        <fullName evidence="5">DMT family transporter</fullName>
    </submittedName>
</protein>
<comment type="subcellular location">
    <subcellularLocation>
        <location evidence="1">Endomembrane system</location>
        <topology evidence="1">Multi-pass membrane protein</topology>
    </subcellularLocation>
</comment>
<evidence type="ECO:0000256" key="2">
    <source>
        <dbReference type="ARBA" id="ARBA00007362"/>
    </source>
</evidence>
<sequence length="465" mass="52316">MKKNFSFHLYAMITIACWSLAFVLSRLVMREISSESLGFLRYLIASLVLLCLIPFLQLRKVDCKDLGLIFLTGATGFFLYMIAFNKGVKEVNAATSSVIIATVPMITALLSRFTYKEKLTMMQWFATGVSFIGVEIITVFSEGFTISNGLNWLFLAAILLAFYNLLQKKLLKKYSAIQSTMMSIFSGTMMLAIFLPKTNNEVPALTLHSILLILIKGIFSSAVAYFSWTKAFEVAENAASVSNYTYITPLLTTVLGLAIAKESLNLSTVFGGLIILSGFLLFNSGQLFSKKVEIRRLKMEELEEAARVIRESFATVADEFGLTCDNCPTNGAFTEAKHLRSDLENGNQLFGVFLGRKMIGFFELVYKENQQATLEKVVIIPVERGNKYGEFILNNARRIAQNDQMKQINIGIIKENNRLKEWYQRNGYQIVCSENFSHLPFEVLYLQLDIIEEIDNGQAECGQSN</sequence>
<dbReference type="SUPFAM" id="SSF103481">
    <property type="entry name" value="Multidrug resistance efflux transporter EmrE"/>
    <property type="match status" value="2"/>
</dbReference>
<feature type="transmembrane region" description="Helical" evidence="3">
    <location>
        <begin position="68"/>
        <end position="85"/>
    </location>
</feature>
<dbReference type="PANTHER" id="PTHR12715">
    <property type="entry name" value="TRANSPORTER, DRUG/METABOLITE EXPORTER FAMILY"/>
    <property type="match status" value="1"/>
</dbReference>
<dbReference type="InterPro" id="IPR016181">
    <property type="entry name" value="Acyl_CoA_acyltransferase"/>
</dbReference>
<reference evidence="5" key="1">
    <citation type="submission" date="2023-03" db="EMBL/GenBank/DDBJ databases">
        <authorList>
            <person name="Shen W."/>
            <person name="Cai J."/>
        </authorList>
    </citation>
    <scope>NUCLEOTIDE SEQUENCE</scope>
    <source>
        <strain evidence="5">Y15</strain>
    </source>
</reference>
<dbReference type="PROSITE" id="PS51257">
    <property type="entry name" value="PROKAR_LIPOPROTEIN"/>
    <property type="match status" value="1"/>
</dbReference>
<dbReference type="Proteomes" id="UP001254770">
    <property type="component" value="Unassembled WGS sequence"/>
</dbReference>
<feature type="transmembrane region" description="Helical" evidence="3">
    <location>
        <begin position="91"/>
        <end position="110"/>
    </location>
</feature>
<feature type="transmembrane region" description="Helical" evidence="3">
    <location>
        <begin position="39"/>
        <end position="56"/>
    </location>
</feature>
<feature type="transmembrane region" description="Helical" evidence="3">
    <location>
        <begin position="207"/>
        <end position="229"/>
    </location>
</feature>
<name>A0AAW8TD13_9ENTE</name>
<dbReference type="InterPro" id="IPR052756">
    <property type="entry name" value="Alkyne_AA_exporter"/>
</dbReference>
<dbReference type="Pfam" id="PF00892">
    <property type="entry name" value="EamA"/>
    <property type="match status" value="2"/>
</dbReference>
<feature type="transmembrane region" description="Helical" evidence="3">
    <location>
        <begin position="7"/>
        <end position="27"/>
    </location>
</feature>
<feature type="transmembrane region" description="Helical" evidence="3">
    <location>
        <begin position="122"/>
        <end position="140"/>
    </location>
</feature>
<dbReference type="Gene3D" id="3.40.630.30">
    <property type="match status" value="1"/>
</dbReference>
<feature type="domain" description="N-acetyltransferase" evidence="4">
    <location>
        <begin position="292"/>
        <end position="451"/>
    </location>
</feature>